<dbReference type="PANTHER" id="PTHR12215:SF10">
    <property type="entry name" value="L-AMINOADIPATE-SEMIALDEHYDE DEHYDROGENASE-PHOSPHOPANTETHEINYL TRANSFERASE"/>
    <property type="match status" value="1"/>
</dbReference>
<evidence type="ECO:0000259" key="3">
    <source>
        <dbReference type="Pfam" id="PF01648"/>
    </source>
</evidence>
<evidence type="ECO:0000256" key="1">
    <source>
        <dbReference type="ARBA" id="ARBA00010990"/>
    </source>
</evidence>
<dbReference type="InterPro" id="IPR008278">
    <property type="entry name" value="4-PPantetheinyl_Trfase_dom"/>
</dbReference>
<feature type="domain" description="4'-phosphopantetheinyl transferase N-terminal" evidence="4">
    <location>
        <begin position="19"/>
        <end position="103"/>
    </location>
</feature>
<dbReference type="Pfam" id="PF22624">
    <property type="entry name" value="AASDHPPT_N"/>
    <property type="match status" value="1"/>
</dbReference>
<keyword evidence="6" id="KW-1185">Reference proteome</keyword>
<dbReference type="RefSeq" id="WP_244707838.1">
    <property type="nucleotide sequence ID" value="NZ_CP095073.1"/>
</dbReference>
<evidence type="ECO:0000256" key="2">
    <source>
        <dbReference type="ARBA" id="ARBA00022679"/>
    </source>
</evidence>
<dbReference type="InterPro" id="IPR055066">
    <property type="entry name" value="AASDHPPT_N"/>
</dbReference>
<name>A0ABY4EEW4_9BACI</name>
<evidence type="ECO:0000313" key="6">
    <source>
        <dbReference type="Proteomes" id="UP000831787"/>
    </source>
</evidence>
<dbReference type="InterPro" id="IPR050559">
    <property type="entry name" value="P-Pant_transferase_sf"/>
</dbReference>
<organism evidence="5 6">
    <name type="scientific">Halobacillus salinarum</name>
    <dbReference type="NCBI Taxonomy" id="2932257"/>
    <lineage>
        <taxon>Bacteria</taxon>
        <taxon>Bacillati</taxon>
        <taxon>Bacillota</taxon>
        <taxon>Bacilli</taxon>
        <taxon>Bacillales</taxon>
        <taxon>Bacillaceae</taxon>
        <taxon>Halobacillus</taxon>
    </lineage>
</organism>
<proteinExistence type="inferred from homology"/>
<dbReference type="SUPFAM" id="SSF56214">
    <property type="entry name" value="4'-phosphopantetheinyl transferase"/>
    <property type="match status" value="2"/>
</dbReference>
<feature type="domain" description="4'-phosphopantetheinyl transferase" evidence="3">
    <location>
        <begin position="111"/>
        <end position="208"/>
    </location>
</feature>
<sequence>MVKEKLMKVLLCPLPERRSKNELHELLRFVDEDKRRNVQRLFRLEDAYRSLIGELIVRMECRHVQSLSNQHVGVQRNEFGKPYIRGCPAFHFNISHSGNWIAAVVDDHPAGIDIEKILPLDREFMARVLTKTEGQQQCGSRRPLEYFYEVWTAKESYLKATGKGLYVPMESITIERLSIDTYQVNDLTNGKKSFGKLCQIDKQHKLAVTSIDHQFNLQINRLSFPELIAQFQKQDEFTT</sequence>
<evidence type="ECO:0000259" key="4">
    <source>
        <dbReference type="Pfam" id="PF22624"/>
    </source>
</evidence>
<dbReference type="GO" id="GO:0016740">
    <property type="term" value="F:transferase activity"/>
    <property type="evidence" value="ECO:0007669"/>
    <property type="project" value="UniProtKB-KW"/>
</dbReference>
<comment type="similarity">
    <text evidence="1">Belongs to the P-Pant transferase superfamily. Gsp/Sfp/HetI/AcpT family.</text>
</comment>
<dbReference type="Gene3D" id="3.90.470.20">
    <property type="entry name" value="4'-phosphopantetheinyl transferase domain"/>
    <property type="match status" value="2"/>
</dbReference>
<protein>
    <submittedName>
        <fullName evidence="5">4'-phosphopantetheinyl transferase superfamily protein</fullName>
    </submittedName>
</protein>
<accession>A0ABY4EEW4</accession>
<dbReference type="InterPro" id="IPR037143">
    <property type="entry name" value="4-PPantetheinyl_Trfase_dom_sf"/>
</dbReference>
<gene>
    <name evidence="5" type="ORF">MUN89_11470</name>
</gene>
<dbReference type="Pfam" id="PF01648">
    <property type="entry name" value="ACPS"/>
    <property type="match status" value="1"/>
</dbReference>
<reference evidence="5 6" key="1">
    <citation type="submission" date="2022-04" db="EMBL/GenBank/DDBJ databases">
        <title>Halobacillus sp. isolated from saltern.</title>
        <authorList>
            <person name="Won M."/>
            <person name="Lee C.-M."/>
            <person name="Woen H.-Y."/>
            <person name="Kwon S.-W."/>
        </authorList>
    </citation>
    <scope>NUCLEOTIDE SEQUENCE [LARGE SCALE GENOMIC DNA]</scope>
    <source>
        <strain evidence="5 6">SSBR10-3</strain>
    </source>
</reference>
<keyword evidence="2 5" id="KW-0808">Transferase</keyword>
<evidence type="ECO:0000313" key="5">
    <source>
        <dbReference type="EMBL" id="UOQ42598.1"/>
    </source>
</evidence>
<dbReference type="EMBL" id="CP095073">
    <property type="protein sequence ID" value="UOQ42598.1"/>
    <property type="molecule type" value="Genomic_DNA"/>
</dbReference>
<dbReference type="PANTHER" id="PTHR12215">
    <property type="entry name" value="PHOSPHOPANTETHEINE TRANSFERASE"/>
    <property type="match status" value="1"/>
</dbReference>
<dbReference type="Proteomes" id="UP000831787">
    <property type="component" value="Chromosome"/>
</dbReference>